<evidence type="ECO:0000313" key="2">
    <source>
        <dbReference type="EMBL" id="KNA99909.1"/>
    </source>
</evidence>
<dbReference type="VEuPathDB" id="FungiDB:FOXG_18615"/>
<dbReference type="KEGG" id="fox:FOXG_18615"/>
<reference evidence="2" key="2">
    <citation type="journal article" date="2010" name="Nature">
        <title>Comparative genomics reveals mobile pathogenicity chromosomes in Fusarium.</title>
        <authorList>
            <person name="Ma L.J."/>
            <person name="van der Does H.C."/>
            <person name="Borkovich K.A."/>
            <person name="Coleman J.J."/>
            <person name="Daboussi M.J."/>
            <person name="Di Pietro A."/>
            <person name="Dufresne M."/>
            <person name="Freitag M."/>
            <person name="Grabherr M."/>
            <person name="Henrissat B."/>
            <person name="Houterman P.M."/>
            <person name="Kang S."/>
            <person name="Shim W.B."/>
            <person name="Woloshuk C."/>
            <person name="Xie X."/>
            <person name="Xu J.R."/>
            <person name="Antoniw J."/>
            <person name="Baker S.E."/>
            <person name="Bluhm B.H."/>
            <person name="Breakspear A."/>
            <person name="Brown D.W."/>
            <person name="Butchko R.A."/>
            <person name="Chapman S."/>
            <person name="Coulson R."/>
            <person name="Coutinho P.M."/>
            <person name="Danchin E.G."/>
            <person name="Diener A."/>
            <person name="Gale L.R."/>
            <person name="Gardiner D.M."/>
            <person name="Goff S."/>
            <person name="Hammond-Kosack K.E."/>
            <person name="Hilburn K."/>
            <person name="Hua-Van A."/>
            <person name="Jonkers W."/>
            <person name="Kazan K."/>
            <person name="Kodira C.D."/>
            <person name="Koehrsen M."/>
            <person name="Kumar L."/>
            <person name="Lee Y.H."/>
            <person name="Li L."/>
            <person name="Manners J.M."/>
            <person name="Miranda-Saavedra D."/>
            <person name="Mukherjee M."/>
            <person name="Park G."/>
            <person name="Park J."/>
            <person name="Park S.Y."/>
            <person name="Proctor R.H."/>
            <person name="Regev A."/>
            <person name="Ruiz-Roldan M.C."/>
            <person name="Sain D."/>
            <person name="Sakthikumar S."/>
            <person name="Sykes S."/>
            <person name="Schwartz D.C."/>
            <person name="Turgeon B.G."/>
            <person name="Wapinski I."/>
            <person name="Yoder O."/>
            <person name="Young S."/>
            <person name="Zeng Q."/>
            <person name="Zhou S."/>
            <person name="Galagan J."/>
            <person name="Cuomo C.A."/>
            <person name="Kistler H.C."/>
            <person name="Rep M."/>
        </authorList>
    </citation>
    <scope>NUCLEOTIDE SEQUENCE [LARGE SCALE GENOMIC DNA]</scope>
    <source>
        <strain evidence="2">4287</strain>
    </source>
</reference>
<evidence type="ECO:0000256" key="1">
    <source>
        <dbReference type="SAM" id="Phobius"/>
    </source>
</evidence>
<gene>
    <name evidence="2" type="ORF">FOXG_18615</name>
</gene>
<dbReference type="EMBL" id="DS231698">
    <property type="protein sequence ID" value="KNA99904.1"/>
    <property type="molecule type" value="Genomic_DNA"/>
</dbReference>
<organism evidence="2 3">
    <name type="scientific">Fusarium oxysporum f. sp. lycopersici (strain 4287 / CBS 123668 / FGSC 9935 / NRRL 34936)</name>
    <name type="common">Fusarium vascular wilt of tomato</name>
    <dbReference type="NCBI Taxonomy" id="426428"/>
    <lineage>
        <taxon>Eukaryota</taxon>
        <taxon>Fungi</taxon>
        <taxon>Dikarya</taxon>
        <taxon>Ascomycota</taxon>
        <taxon>Pezizomycotina</taxon>
        <taxon>Sordariomycetes</taxon>
        <taxon>Hypocreomycetidae</taxon>
        <taxon>Hypocreales</taxon>
        <taxon>Nectriaceae</taxon>
        <taxon>Fusarium</taxon>
        <taxon>Fusarium oxysporum species complex</taxon>
    </lineage>
</organism>
<dbReference type="RefSeq" id="XP_018237956.1">
    <property type="nucleotide sequence ID" value="XM_018398753.1"/>
</dbReference>
<dbReference type="AlphaFoldDB" id="A0A0J9UKZ3"/>
<dbReference type="EMBL" id="DS231698">
    <property type="protein sequence ID" value="KNA99909.1"/>
    <property type="molecule type" value="Genomic_DNA"/>
</dbReference>
<reference evidence="2" key="1">
    <citation type="submission" date="2007-04" db="EMBL/GenBank/DDBJ databases">
        <authorList>
            <consortium name="The Broad Institute Genome Sequencing Platform"/>
            <person name="Birren B."/>
            <person name="Lander E."/>
            <person name="Galagan J."/>
            <person name="Nusbaum C."/>
            <person name="Devon K."/>
            <person name="Ma L.-J."/>
            <person name="Jaffe D."/>
            <person name="Butler J."/>
            <person name="Alvarez P."/>
            <person name="Gnerre S."/>
            <person name="Grabherr M."/>
            <person name="Kleber M."/>
            <person name="Mauceli E."/>
            <person name="Brockman W."/>
            <person name="MacCallum I.A."/>
            <person name="Young S."/>
            <person name="LaButti K."/>
            <person name="DeCaprio D."/>
            <person name="Crawford M."/>
            <person name="Koehrsen M."/>
            <person name="Engels R."/>
            <person name="Montgomery P."/>
            <person name="Pearson M."/>
            <person name="Howarth C."/>
            <person name="Larson L."/>
            <person name="White J."/>
            <person name="O'Leary S."/>
            <person name="Kodira C."/>
            <person name="Zeng Q."/>
            <person name="Yandava C."/>
            <person name="Alvarado L."/>
            <person name="Kistler C."/>
            <person name="Shim W.-B."/>
            <person name="Kang S."/>
            <person name="Woloshuk C."/>
        </authorList>
    </citation>
    <scope>NUCLEOTIDE SEQUENCE</scope>
    <source>
        <strain evidence="2">4287</strain>
    </source>
</reference>
<feature type="transmembrane region" description="Helical" evidence="1">
    <location>
        <begin position="31"/>
        <end position="52"/>
    </location>
</feature>
<name>A0A0J9UKZ3_FUSO4</name>
<dbReference type="RefSeq" id="XP_018237954.1">
    <property type="nucleotide sequence ID" value="XM_018398751.1"/>
</dbReference>
<evidence type="ECO:0008006" key="4">
    <source>
        <dbReference type="Google" id="ProtNLM"/>
    </source>
</evidence>
<feature type="transmembrane region" description="Helical" evidence="1">
    <location>
        <begin position="59"/>
        <end position="78"/>
    </location>
</feature>
<dbReference type="EMBL" id="DS231698">
    <property type="protein sequence ID" value="KNA99905.1"/>
    <property type="molecule type" value="Genomic_DNA"/>
</dbReference>
<evidence type="ECO:0000313" key="3">
    <source>
        <dbReference type="Proteomes" id="UP000009097"/>
    </source>
</evidence>
<accession>A0A0J9UKZ3</accession>
<dbReference type="EMBL" id="DS231698">
    <property type="protein sequence ID" value="KNA99908.1"/>
    <property type="molecule type" value="Genomic_DNA"/>
</dbReference>
<dbReference type="EMBL" id="DS231698">
    <property type="protein sequence ID" value="KNA99910.1"/>
    <property type="molecule type" value="Genomic_DNA"/>
</dbReference>
<dbReference type="RefSeq" id="XP_018237951.1">
    <property type="nucleotide sequence ID" value="XM_018398748.1"/>
</dbReference>
<dbReference type="Proteomes" id="UP000009097">
    <property type="component" value="Unassembled WGS sequence"/>
</dbReference>
<protein>
    <recommendedName>
        <fullName evidence="4">Transmembrane protein</fullName>
    </recommendedName>
</protein>
<dbReference type="RefSeq" id="XP_018237955.1">
    <property type="nucleotide sequence ID" value="XM_018398752.1"/>
</dbReference>
<dbReference type="EMBL" id="DS231698">
    <property type="protein sequence ID" value="KNA99906.1"/>
    <property type="molecule type" value="Genomic_DNA"/>
</dbReference>
<keyword evidence="1" id="KW-1133">Transmembrane helix</keyword>
<keyword evidence="1" id="KW-0812">Transmembrane</keyword>
<dbReference type="RefSeq" id="XP_018237952.1">
    <property type="nucleotide sequence ID" value="XM_018398749.1"/>
</dbReference>
<dbReference type="RefSeq" id="XP_018237950.1">
    <property type="nucleotide sequence ID" value="XM_018398747.1"/>
</dbReference>
<keyword evidence="1" id="KW-0472">Membrane</keyword>
<dbReference type="RefSeq" id="XP_018237953.1">
    <property type="nucleotide sequence ID" value="XM_018398750.1"/>
</dbReference>
<proteinExistence type="predicted"/>
<dbReference type="GeneID" id="28959321"/>
<dbReference type="EMBL" id="DS231698">
    <property type="protein sequence ID" value="KNA99907.1"/>
    <property type="molecule type" value="Genomic_DNA"/>
</dbReference>
<sequence>MLSISPNIAEDAISSGVARCQYHPPFRVSLLFSSLLFSSLLFSSLLFSSLLFSSLLFSSLLFSSLGLFWLSFLLPSVLRPRFTALDFHLFSIVSHVAFFCILD</sequence>